<dbReference type="KEGG" id="fra:Francci3_1158"/>
<keyword evidence="2" id="KW-1133">Transmembrane helix</keyword>
<evidence type="ECO:0000313" key="3">
    <source>
        <dbReference type="EMBL" id="ABD10537.1"/>
    </source>
</evidence>
<evidence type="ECO:0000256" key="1">
    <source>
        <dbReference type="SAM" id="MobiDB-lite"/>
    </source>
</evidence>
<protein>
    <submittedName>
        <fullName evidence="3">Uncharacterized protein</fullName>
    </submittedName>
</protein>
<proteinExistence type="predicted"/>
<dbReference type="EMBL" id="CP000249">
    <property type="protein sequence ID" value="ABD10537.1"/>
    <property type="molecule type" value="Genomic_DNA"/>
</dbReference>
<feature type="transmembrane region" description="Helical" evidence="2">
    <location>
        <begin position="67"/>
        <end position="85"/>
    </location>
</feature>
<keyword evidence="2" id="KW-0472">Membrane</keyword>
<dbReference type="STRING" id="106370.Francci3_1158"/>
<dbReference type="Proteomes" id="UP000001937">
    <property type="component" value="Chromosome"/>
</dbReference>
<keyword evidence="2" id="KW-0812">Transmembrane</keyword>
<feature type="region of interest" description="Disordered" evidence="1">
    <location>
        <begin position="155"/>
        <end position="174"/>
    </location>
</feature>
<accession>Q2JDV5</accession>
<evidence type="ECO:0000256" key="2">
    <source>
        <dbReference type="SAM" id="Phobius"/>
    </source>
</evidence>
<name>Q2JDV5_FRACC</name>
<keyword evidence="4" id="KW-1185">Reference proteome</keyword>
<reference evidence="3 4" key="1">
    <citation type="journal article" date="2007" name="Genome Res.">
        <title>Genome characteristics of facultatively symbiotic Frankia sp. strains reflect host range and host plant biogeography.</title>
        <authorList>
            <person name="Normand P."/>
            <person name="Lapierre P."/>
            <person name="Tisa L.S."/>
            <person name="Gogarten J.P."/>
            <person name="Alloisio N."/>
            <person name="Bagnarol E."/>
            <person name="Bassi C.A."/>
            <person name="Berry A.M."/>
            <person name="Bickhart D.M."/>
            <person name="Choisne N."/>
            <person name="Couloux A."/>
            <person name="Cournoyer B."/>
            <person name="Cruveiller S."/>
            <person name="Daubin V."/>
            <person name="Demange N."/>
            <person name="Francino M.P."/>
            <person name="Goltsman E."/>
            <person name="Huang Y."/>
            <person name="Kopp O.R."/>
            <person name="Labarre L."/>
            <person name="Lapidus A."/>
            <person name="Lavire C."/>
            <person name="Marechal J."/>
            <person name="Martinez M."/>
            <person name="Mastronunzio J.E."/>
            <person name="Mullin B.C."/>
            <person name="Niemann J."/>
            <person name="Pujic P."/>
            <person name="Rawnsley T."/>
            <person name="Rouy Z."/>
            <person name="Schenowitz C."/>
            <person name="Sellstedt A."/>
            <person name="Tavares F."/>
            <person name="Tomkins J.P."/>
            <person name="Vallenet D."/>
            <person name="Valverde C."/>
            <person name="Wall L.G."/>
            <person name="Wang Y."/>
            <person name="Medigue C."/>
            <person name="Benson D.R."/>
        </authorList>
    </citation>
    <scope>NUCLEOTIDE SEQUENCE [LARGE SCALE GENOMIC DNA]</scope>
    <source>
        <strain evidence="4">DSM 45818 / CECT 9043 / CcI3</strain>
    </source>
</reference>
<gene>
    <name evidence="3" type="ordered locus">Francci3_1158</name>
</gene>
<evidence type="ECO:0000313" key="4">
    <source>
        <dbReference type="Proteomes" id="UP000001937"/>
    </source>
</evidence>
<organism evidence="3 4">
    <name type="scientific">Frankia casuarinae (strain DSM 45818 / CECT 9043 / HFP020203 / CcI3)</name>
    <dbReference type="NCBI Taxonomy" id="106370"/>
    <lineage>
        <taxon>Bacteria</taxon>
        <taxon>Bacillati</taxon>
        <taxon>Actinomycetota</taxon>
        <taxon>Actinomycetes</taxon>
        <taxon>Frankiales</taxon>
        <taxon>Frankiaceae</taxon>
        <taxon>Frankia</taxon>
    </lineage>
</organism>
<dbReference type="AlphaFoldDB" id="Q2JDV5"/>
<feature type="transmembrane region" description="Helical" evidence="2">
    <location>
        <begin position="105"/>
        <end position="126"/>
    </location>
</feature>
<sequence>MPRSGACRPPVRHPQTRTVTPFPGNLRCVTRRRPRQTRWLPFAGTSRPWPGAHPAPGSRSRIAPRRVLTVVGLALFAVPVFAVSASAGEIGTPYNPDPLTAVQSWAIYGGTIVGGFVIAILLAAWSSRKSGPVRYRPGQPWEHDEIWIGSKPEEIEGEQTKTALPGAGGASGNW</sequence>
<dbReference type="HOGENOM" id="CLU_131432_0_0_11"/>